<reference evidence="1" key="1">
    <citation type="journal article" date="2007" name="PLoS ONE">
        <title>The first genome sequence of an elite grapevine cultivar (Pinot noir Vitis vinifera L.): coping with a highly heterozygous genome.</title>
        <authorList>
            <person name="Velasco R."/>
            <person name="Zharkikh A."/>
            <person name="Troggio M."/>
            <person name="Cartwright D.A."/>
            <person name="Cestaro A."/>
            <person name="Pruss D."/>
            <person name="Pindo M."/>
            <person name="FitzGerald L.M."/>
            <person name="Vezzulli S."/>
            <person name="Reid J."/>
            <person name="Malacarne G."/>
            <person name="Iliev D."/>
            <person name="Coppola G."/>
            <person name="Wardell B."/>
            <person name="Micheletti D."/>
            <person name="Macalma T."/>
            <person name="Facci M."/>
            <person name="Mitchell J.T."/>
            <person name="Perazzolli M."/>
            <person name="Eldredge G."/>
            <person name="Gatto P."/>
            <person name="Oyzerski R."/>
            <person name="Moretto M."/>
            <person name="Gutin N."/>
            <person name="Stefanini M."/>
            <person name="Chen Y."/>
            <person name="Segala C."/>
            <person name="Davenport C."/>
            <person name="Dematte L."/>
            <person name="Mraz A."/>
            <person name="Battilana J."/>
            <person name="Stormo K."/>
            <person name="Costa F."/>
            <person name="Tao Q."/>
            <person name="Si-Ammour A."/>
            <person name="Harkins T."/>
            <person name="Lackey A."/>
            <person name="Perbost C."/>
            <person name="Taillon B."/>
            <person name="Stella A."/>
            <person name="Solovyev V."/>
            <person name="Fawcett J.A."/>
            <person name="Sterck L."/>
            <person name="Vandepoele K."/>
            <person name="Grando S.M."/>
            <person name="Toppo S."/>
            <person name="Moser C."/>
            <person name="Lanchbury J."/>
            <person name="Bogden R."/>
            <person name="Skolnick M."/>
            <person name="Sgaramella V."/>
            <person name="Bhatnagar S.K."/>
            <person name="Fontana P."/>
            <person name="Gutin A."/>
            <person name="Van de Peer Y."/>
            <person name="Salamini F."/>
            <person name="Viola R."/>
        </authorList>
    </citation>
    <scope>NUCLEOTIDE SEQUENCE</scope>
</reference>
<sequence length="115" mass="12743">MNEDAYTLCDKNHILQKTPLVSVGALSPYERLSETMVGDAVVRDRGKVTRCGPWLLVVIACKTCFTLIDHPDDLYPDGSCRLSGCVVETIRMSTLCQRSFALPWIGEAETSFAFP</sequence>
<evidence type="ECO:0000313" key="1">
    <source>
        <dbReference type="EMBL" id="CAN72483.1"/>
    </source>
</evidence>
<organism evidence="1">
    <name type="scientific">Vitis vinifera</name>
    <name type="common">Grape</name>
    <dbReference type="NCBI Taxonomy" id="29760"/>
    <lineage>
        <taxon>Eukaryota</taxon>
        <taxon>Viridiplantae</taxon>
        <taxon>Streptophyta</taxon>
        <taxon>Embryophyta</taxon>
        <taxon>Tracheophyta</taxon>
        <taxon>Spermatophyta</taxon>
        <taxon>Magnoliopsida</taxon>
        <taxon>eudicotyledons</taxon>
        <taxon>Gunneridae</taxon>
        <taxon>Pentapetalae</taxon>
        <taxon>rosids</taxon>
        <taxon>Vitales</taxon>
        <taxon>Vitaceae</taxon>
        <taxon>Viteae</taxon>
        <taxon>Vitis</taxon>
    </lineage>
</organism>
<dbReference type="AlphaFoldDB" id="A5BMF7"/>
<accession>A5BMF7</accession>
<proteinExistence type="predicted"/>
<gene>
    <name evidence="1" type="ORF">VITISV_002716</name>
</gene>
<dbReference type="EMBL" id="AM464585">
    <property type="protein sequence ID" value="CAN72483.1"/>
    <property type="molecule type" value="Genomic_DNA"/>
</dbReference>
<protein>
    <submittedName>
        <fullName evidence="1">Uncharacterized protein</fullName>
    </submittedName>
</protein>
<name>A5BMF7_VITVI</name>